<sequence length="520" mass="56214">MPGTTADEPVSLILRGAALLESFGPDDSPILHRDAGLAVAAGRVAAIAPFVELAARHPGAQVVGDADTVVIPGLVNAHHHVGLTPLQLGSPDHPLELWFASRLALRDVDLRLDTLFSAFEMIASGVTTVQHLHSRAPGGPERILAAAQGVIGAYREVGMRASYSMALRDQNRLVYEDDAAFTARLPEALQPAMRDYFARFTLPLSEQVALFEDIRALAAGDPRIAVQVAPANLHWLSDAALGAAAELSAKHDLPMHMHLLETPYQKAYAKRRTGGSALAFLHRLGLTGPRLTIGHGVWMTEADIELCAHAGTRICHNCSSNLRLKSGTAPVNRFLAAGIPVALGMDEAGINDDRDMLQEMRLALRMHREPGIHAPHPSPAQVLRMATEHGAGTTPFGATIGRLSVGCHADAVLFDWPRVTRPWQSPDIPLVDVLVQRAKTDAVKTVLVGGEVVYRDGRFTRVDRDAVLAEIAARMARPLTAEEEARRDLARAVFPHVSAFYDGWLDGLGDDPHYRPSGRR</sequence>
<comment type="similarity">
    <text evidence="1">Belongs to the metallo-dependent hydrolases superfamily. ATZ/TRZ family.</text>
</comment>
<proteinExistence type="inferred from homology"/>
<keyword evidence="2 4" id="KW-0378">Hydrolase</keyword>
<protein>
    <submittedName>
        <fullName evidence="4">Amidohydrolase</fullName>
    </submittedName>
</protein>
<evidence type="ECO:0000313" key="5">
    <source>
        <dbReference type="Proteomes" id="UP000245765"/>
    </source>
</evidence>
<name>A0A317FLG9_9PROT</name>
<dbReference type="InterPro" id="IPR050287">
    <property type="entry name" value="MTA/SAH_deaminase"/>
</dbReference>
<dbReference type="AlphaFoldDB" id="A0A317FLG9"/>
<dbReference type="SUPFAM" id="SSF51338">
    <property type="entry name" value="Composite domain of metallo-dependent hydrolases"/>
    <property type="match status" value="1"/>
</dbReference>
<dbReference type="GO" id="GO:0016810">
    <property type="term" value="F:hydrolase activity, acting on carbon-nitrogen (but not peptide) bonds"/>
    <property type="evidence" value="ECO:0007669"/>
    <property type="project" value="InterPro"/>
</dbReference>
<dbReference type="Gene3D" id="3.20.20.140">
    <property type="entry name" value="Metal-dependent hydrolases"/>
    <property type="match status" value="1"/>
</dbReference>
<dbReference type="RefSeq" id="WP_109869588.1">
    <property type="nucleotide sequence ID" value="NZ_QGNA01000001.1"/>
</dbReference>
<dbReference type="InterPro" id="IPR032466">
    <property type="entry name" value="Metal_Hydrolase"/>
</dbReference>
<dbReference type="OrthoDB" id="9796020at2"/>
<dbReference type="Proteomes" id="UP000245765">
    <property type="component" value="Unassembled WGS sequence"/>
</dbReference>
<evidence type="ECO:0000256" key="1">
    <source>
        <dbReference type="ARBA" id="ARBA00006745"/>
    </source>
</evidence>
<gene>
    <name evidence="4" type="ORF">DFH01_06900</name>
</gene>
<accession>A0A317FLG9</accession>
<dbReference type="EMBL" id="QGNA01000001">
    <property type="protein sequence ID" value="PWS38967.1"/>
    <property type="molecule type" value="Genomic_DNA"/>
</dbReference>
<evidence type="ECO:0000313" key="4">
    <source>
        <dbReference type="EMBL" id="PWS38967.1"/>
    </source>
</evidence>
<evidence type="ECO:0000256" key="2">
    <source>
        <dbReference type="ARBA" id="ARBA00022801"/>
    </source>
</evidence>
<dbReference type="Gene3D" id="2.30.40.10">
    <property type="entry name" value="Urease, subunit C, domain 1"/>
    <property type="match status" value="1"/>
</dbReference>
<dbReference type="InterPro" id="IPR006680">
    <property type="entry name" value="Amidohydro-rel"/>
</dbReference>
<dbReference type="SUPFAM" id="SSF51556">
    <property type="entry name" value="Metallo-dependent hydrolases"/>
    <property type="match status" value="1"/>
</dbReference>
<organism evidence="4 5">
    <name type="scientific">Falsiroseomonas bella</name>
    <dbReference type="NCBI Taxonomy" id="2184016"/>
    <lineage>
        <taxon>Bacteria</taxon>
        <taxon>Pseudomonadati</taxon>
        <taxon>Pseudomonadota</taxon>
        <taxon>Alphaproteobacteria</taxon>
        <taxon>Acetobacterales</taxon>
        <taxon>Roseomonadaceae</taxon>
        <taxon>Falsiroseomonas</taxon>
    </lineage>
</organism>
<dbReference type="PANTHER" id="PTHR43794:SF11">
    <property type="entry name" value="AMIDOHYDROLASE-RELATED DOMAIN-CONTAINING PROTEIN"/>
    <property type="match status" value="1"/>
</dbReference>
<reference evidence="5" key="1">
    <citation type="submission" date="2018-05" db="EMBL/GenBank/DDBJ databases">
        <authorList>
            <person name="Du Z."/>
            <person name="Wang X."/>
        </authorList>
    </citation>
    <scope>NUCLEOTIDE SEQUENCE [LARGE SCALE GENOMIC DNA]</scope>
    <source>
        <strain evidence="5">CQN31</strain>
    </source>
</reference>
<keyword evidence="5" id="KW-1185">Reference proteome</keyword>
<evidence type="ECO:0000259" key="3">
    <source>
        <dbReference type="Pfam" id="PF01979"/>
    </source>
</evidence>
<comment type="caution">
    <text evidence="4">The sequence shown here is derived from an EMBL/GenBank/DDBJ whole genome shotgun (WGS) entry which is preliminary data.</text>
</comment>
<feature type="domain" description="Amidohydrolase-related" evidence="3">
    <location>
        <begin position="69"/>
        <end position="453"/>
    </location>
</feature>
<dbReference type="InterPro" id="IPR011059">
    <property type="entry name" value="Metal-dep_hydrolase_composite"/>
</dbReference>
<dbReference type="PANTHER" id="PTHR43794">
    <property type="entry name" value="AMINOHYDROLASE SSNA-RELATED"/>
    <property type="match status" value="1"/>
</dbReference>
<dbReference type="Pfam" id="PF01979">
    <property type="entry name" value="Amidohydro_1"/>
    <property type="match status" value="1"/>
</dbReference>